<keyword evidence="10" id="KW-0443">Lipid metabolism</keyword>
<feature type="transmembrane region" description="Helical" evidence="19">
    <location>
        <begin position="440"/>
        <end position="461"/>
    </location>
</feature>
<evidence type="ECO:0000256" key="11">
    <source>
        <dbReference type="ARBA" id="ARBA00023136"/>
    </source>
</evidence>
<sequence length="469" mass="54259">MSVEIPSGILANLSGLLGVTEPALKLLITVFTGYPLALAHRKYIYGKDENLQHLFFITTGFILGYWNYGTDIFHCVFTILFTYCTLLILNGSALSVAVTFVFNMSYLLIGYYYSSTNDYDINWMMPYCILVLRLIGIAYDYYDGHQPIENLSSDSKQLALEKRPTILEMYGHCFFPAAFLVGPQFSMKRYQKFVSGKYSKKGTTNEPPDCIHAALKRFALGVLYVIVFQILKLFVSDEYMVSDEFGTSNILSRMLLLGMWGRQTLYKYISCWLLSEGGCILFGLSYNGEDENGVEKWNGVENIKLTVFENTTEFSQYIQSFNVNTNHWVGQYVYKRLKFLGNRYISQLAALLFLAVWHGFHSGYYVCFFFEFVIIYMERDVKSIVKSNESLSKFFSSDHLQLPLQIILRLYTFVFMGWSLLPFALLSFDRYWKAFGNANYSGIILFVMWPIVYAPILRYFLKDNRTKPE</sequence>
<evidence type="ECO:0000256" key="2">
    <source>
        <dbReference type="ARBA" id="ARBA00004240"/>
    </source>
</evidence>
<feature type="transmembrane region" description="Helical" evidence="19">
    <location>
        <begin position="80"/>
        <end position="109"/>
    </location>
</feature>
<dbReference type="Proteomes" id="UP001162164">
    <property type="component" value="Unassembled WGS sequence"/>
</dbReference>
<evidence type="ECO:0000256" key="1">
    <source>
        <dbReference type="ARBA" id="ARBA00004141"/>
    </source>
</evidence>
<evidence type="ECO:0000256" key="9">
    <source>
        <dbReference type="ARBA" id="ARBA00022989"/>
    </source>
</evidence>
<keyword evidence="9 19" id="KW-1133">Transmembrane helix</keyword>
<keyword evidence="21" id="KW-1185">Reference proteome</keyword>
<keyword evidence="14" id="KW-0012">Acyltransferase</keyword>
<evidence type="ECO:0000256" key="3">
    <source>
        <dbReference type="ARBA" id="ARBA00005074"/>
    </source>
</evidence>
<comment type="pathway">
    <text evidence="15">Phospholipid metabolism.</text>
</comment>
<keyword evidence="6" id="KW-0808">Transferase</keyword>
<comment type="pathway">
    <text evidence="3">Lipid metabolism; phospholipid metabolism.</text>
</comment>
<keyword evidence="12" id="KW-0594">Phospholipid biosynthesis</keyword>
<evidence type="ECO:0000256" key="8">
    <source>
        <dbReference type="ARBA" id="ARBA00022824"/>
    </source>
</evidence>
<dbReference type="PANTHER" id="PTHR13906:SF14">
    <property type="entry name" value="LYSOPHOSPHOLIPID ACYLTRANSFERASE 5"/>
    <property type="match status" value="1"/>
</dbReference>
<dbReference type="InterPro" id="IPR004299">
    <property type="entry name" value="MBOAT_fam"/>
</dbReference>
<keyword evidence="11 19" id="KW-0472">Membrane</keyword>
<dbReference type="EMBL" id="JAPWTJ010000691">
    <property type="protein sequence ID" value="KAJ8976349.1"/>
    <property type="molecule type" value="Genomic_DNA"/>
</dbReference>
<protein>
    <recommendedName>
        <fullName evidence="18">Lysophospholipid acyltransferase 5</fullName>
        <ecNumber evidence="16">2.3.1.23</ecNumber>
        <ecNumber evidence="17">2.3.1.n6</ecNumber>
    </recommendedName>
</protein>
<evidence type="ECO:0000256" key="7">
    <source>
        <dbReference type="ARBA" id="ARBA00022692"/>
    </source>
</evidence>
<evidence type="ECO:0000256" key="19">
    <source>
        <dbReference type="SAM" id="Phobius"/>
    </source>
</evidence>
<dbReference type="InterPro" id="IPR049941">
    <property type="entry name" value="LPLAT_7/PORCN-like"/>
</dbReference>
<evidence type="ECO:0000313" key="20">
    <source>
        <dbReference type="EMBL" id="KAJ8976349.1"/>
    </source>
</evidence>
<dbReference type="PANTHER" id="PTHR13906">
    <property type="entry name" value="PORCUPINE"/>
    <property type="match status" value="1"/>
</dbReference>
<evidence type="ECO:0000256" key="13">
    <source>
        <dbReference type="ARBA" id="ARBA00023264"/>
    </source>
</evidence>
<dbReference type="EC" id="2.3.1.23" evidence="16"/>
<keyword evidence="5" id="KW-0444">Lipid biosynthesis</keyword>
<evidence type="ECO:0000256" key="16">
    <source>
        <dbReference type="ARBA" id="ARBA00026120"/>
    </source>
</evidence>
<reference evidence="20" key="1">
    <citation type="journal article" date="2023" name="Insect Mol. Biol.">
        <title>Genome sequencing provides insights into the evolution of gene families encoding plant cell wall-degrading enzymes in longhorned beetles.</title>
        <authorList>
            <person name="Shin N.R."/>
            <person name="Okamura Y."/>
            <person name="Kirsch R."/>
            <person name="Pauchet Y."/>
        </authorList>
    </citation>
    <scope>NUCLEOTIDE SEQUENCE</scope>
    <source>
        <strain evidence="20">MMC_N1</strain>
    </source>
</reference>
<keyword evidence="7 19" id="KW-0812">Transmembrane</keyword>
<evidence type="ECO:0000256" key="15">
    <source>
        <dbReference type="ARBA" id="ARBA00025707"/>
    </source>
</evidence>
<accession>A0ABQ9JEM5</accession>
<feature type="transmembrane region" description="Helical" evidence="19">
    <location>
        <begin position="344"/>
        <end position="377"/>
    </location>
</feature>
<keyword evidence="8" id="KW-0256">Endoplasmic reticulum</keyword>
<evidence type="ECO:0000256" key="10">
    <source>
        <dbReference type="ARBA" id="ARBA00023098"/>
    </source>
</evidence>
<dbReference type="Pfam" id="PF03062">
    <property type="entry name" value="MBOAT"/>
    <property type="match status" value="1"/>
</dbReference>
<organism evidence="20 21">
    <name type="scientific">Molorchus minor</name>
    <dbReference type="NCBI Taxonomy" id="1323400"/>
    <lineage>
        <taxon>Eukaryota</taxon>
        <taxon>Metazoa</taxon>
        <taxon>Ecdysozoa</taxon>
        <taxon>Arthropoda</taxon>
        <taxon>Hexapoda</taxon>
        <taxon>Insecta</taxon>
        <taxon>Pterygota</taxon>
        <taxon>Neoptera</taxon>
        <taxon>Endopterygota</taxon>
        <taxon>Coleoptera</taxon>
        <taxon>Polyphaga</taxon>
        <taxon>Cucujiformia</taxon>
        <taxon>Chrysomeloidea</taxon>
        <taxon>Cerambycidae</taxon>
        <taxon>Lamiinae</taxon>
        <taxon>Monochamini</taxon>
        <taxon>Molorchus</taxon>
    </lineage>
</organism>
<feature type="transmembrane region" description="Helical" evidence="19">
    <location>
        <begin position="51"/>
        <end position="68"/>
    </location>
</feature>
<dbReference type="EC" id="2.3.1.n6" evidence="17"/>
<evidence type="ECO:0000256" key="6">
    <source>
        <dbReference type="ARBA" id="ARBA00022679"/>
    </source>
</evidence>
<evidence type="ECO:0000256" key="4">
    <source>
        <dbReference type="ARBA" id="ARBA00010323"/>
    </source>
</evidence>
<proteinExistence type="inferred from homology"/>
<name>A0ABQ9JEM5_9CUCU</name>
<evidence type="ECO:0000256" key="14">
    <source>
        <dbReference type="ARBA" id="ARBA00023315"/>
    </source>
</evidence>
<comment type="similarity">
    <text evidence="4">Belongs to the membrane-bound acyltransferase family.</text>
</comment>
<evidence type="ECO:0000256" key="5">
    <source>
        <dbReference type="ARBA" id="ARBA00022516"/>
    </source>
</evidence>
<comment type="caution">
    <text evidence="20">The sequence shown here is derived from an EMBL/GenBank/DDBJ whole genome shotgun (WGS) entry which is preliminary data.</text>
</comment>
<comment type="subcellular location">
    <subcellularLocation>
        <location evidence="2">Endoplasmic reticulum</location>
    </subcellularLocation>
    <subcellularLocation>
        <location evidence="1">Membrane</location>
        <topology evidence="1">Multi-pass membrane protein</topology>
    </subcellularLocation>
</comment>
<evidence type="ECO:0000313" key="21">
    <source>
        <dbReference type="Proteomes" id="UP001162164"/>
    </source>
</evidence>
<evidence type="ECO:0000256" key="12">
    <source>
        <dbReference type="ARBA" id="ARBA00023209"/>
    </source>
</evidence>
<feature type="transmembrane region" description="Helical" evidence="19">
    <location>
        <begin position="22"/>
        <end position="39"/>
    </location>
</feature>
<keyword evidence="13" id="KW-1208">Phospholipid metabolism</keyword>
<gene>
    <name evidence="20" type="ORF">NQ317_015220</name>
</gene>
<feature type="transmembrane region" description="Helical" evidence="19">
    <location>
        <begin position="406"/>
        <end position="428"/>
    </location>
</feature>
<evidence type="ECO:0000256" key="17">
    <source>
        <dbReference type="ARBA" id="ARBA00038923"/>
    </source>
</evidence>
<evidence type="ECO:0000256" key="18">
    <source>
        <dbReference type="ARBA" id="ARBA00039721"/>
    </source>
</evidence>